<comment type="similarity">
    <text evidence="7">Belongs to the DHHC palmitoyltransferase family.</text>
</comment>
<dbReference type="PANTHER" id="PTHR12246">
    <property type="entry name" value="PALMITOYLTRANSFERASE ZDHHC16"/>
    <property type="match status" value="1"/>
</dbReference>
<comment type="caution">
    <text evidence="9">The sequence shown here is derived from an EMBL/GenBank/DDBJ whole genome shotgun (WGS) entry which is preliminary data.</text>
</comment>
<protein>
    <recommendedName>
        <fullName evidence="7">Palmitoyltransferase</fullName>
        <ecNumber evidence="7">2.3.1.225</ecNumber>
    </recommendedName>
</protein>
<evidence type="ECO:0000259" key="8">
    <source>
        <dbReference type="Pfam" id="PF01529"/>
    </source>
</evidence>
<dbReference type="Pfam" id="PF01529">
    <property type="entry name" value="DHHC"/>
    <property type="match status" value="1"/>
</dbReference>
<proteinExistence type="inferred from homology"/>
<gene>
    <name evidence="9" type="ORF">V9T40_004906</name>
</gene>
<feature type="transmembrane region" description="Helical" evidence="7">
    <location>
        <begin position="51"/>
        <end position="72"/>
    </location>
</feature>
<organism evidence="9 10">
    <name type="scientific">Parthenolecanium corni</name>
    <dbReference type="NCBI Taxonomy" id="536013"/>
    <lineage>
        <taxon>Eukaryota</taxon>
        <taxon>Metazoa</taxon>
        <taxon>Ecdysozoa</taxon>
        <taxon>Arthropoda</taxon>
        <taxon>Hexapoda</taxon>
        <taxon>Insecta</taxon>
        <taxon>Pterygota</taxon>
        <taxon>Neoptera</taxon>
        <taxon>Paraneoptera</taxon>
        <taxon>Hemiptera</taxon>
        <taxon>Sternorrhyncha</taxon>
        <taxon>Coccoidea</taxon>
        <taxon>Coccidae</taxon>
        <taxon>Parthenolecanium</taxon>
    </lineage>
</organism>
<reference evidence="9 10" key="1">
    <citation type="submission" date="2024-03" db="EMBL/GenBank/DDBJ databases">
        <title>Adaptation during the transition from Ophiocordyceps entomopathogen to insect associate is accompanied by gene loss and intensified selection.</title>
        <authorList>
            <person name="Ward C.M."/>
            <person name="Onetto C.A."/>
            <person name="Borneman A.R."/>
        </authorList>
    </citation>
    <scope>NUCLEOTIDE SEQUENCE [LARGE SCALE GENOMIC DNA]</scope>
    <source>
        <strain evidence="9">AWRI1</strain>
        <tissue evidence="9">Single Adult Female</tissue>
    </source>
</reference>
<keyword evidence="6 7" id="KW-0012">Acyltransferase</keyword>
<evidence type="ECO:0000256" key="1">
    <source>
        <dbReference type="ARBA" id="ARBA00004141"/>
    </source>
</evidence>
<dbReference type="EMBL" id="JBBCAQ010000032">
    <property type="protein sequence ID" value="KAK7583943.1"/>
    <property type="molecule type" value="Genomic_DNA"/>
</dbReference>
<evidence type="ECO:0000313" key="9">
    <source>
        <dbReference type="EMBL" id="KAK7583943.1"/>
    </source>
</evidence>
<dbReference type="AlphaFoldDB" id="A0AAN9TH61"/>
<feature type="domain" description="Palmitoyltransferase DHHC" evidence="8">
    <location>
        <begin position="87"/>
        <end position="224"/>
    </location>
</feature>
<dbReference type="PROSITE" id="PS50216">
    <property type="entry name" value="DHHC"/>
    <property type="match status" value="1"/>
</dbReference>
<dbReference type="GO" id="GO:0019706">
    <property type="term" value="F:protein-cysteine S-palmitoyltransferase activity"/>
    <property type="evidence" value="ECO:0007669"/>
    <property type="project" value="UniProtKB-EC"/>
</dbReference>
<keyword evidence="3 7" id="KW-0812">Transmembrane</keyword>
<evidence type="ECO:0000256" key="4">
    <source>
        <dbReference type="ARBA" id="ARBA00022989"/>
    </source>
</evidence>
<evidence type="ECO:0000313" key="10">
    <source>
        <dbReference type="Proteomes" id="UP001367676"/>
    </source>
</evidence>
<keyword evidence="2 7" id="KW-0808">Transferase</keyword>
<evidence type="ECO:0000256" key="5">
    <source>
        <dbReference type="ARBA" id="ARBA00023136"/>
    </source>
</evidence>
<comment type="domain">
    <text evidence="7">The DHHC domain is required for palmitoyltransferase activity.</text>
</comment>
<comment type="catalytic activity">
    <reaction evidence="7">
        <text>L-cysteinyl-[protein] + hexadecanoyl-CoA = S-hexadecanoyl-L-cysteinyl-[protein] + CoA</text>
        <dbReference type="Rhea" id="RHEA:36683"/>
        <dbReference type="Rhea" id="RHEA-COMP:10131"/>
        <dbReference type="Rhea" id="RHEA-COMP:11032"/>
        <dbReference type="ChEBI" id="CHEBI:29950"/>
        <dbReference type="ChEBI" id="CHEBI:57287"/>
        <dbReference type="ChEBI" id="CHEBI:57379"/>
        <dbReference type="ChEBI" id="CHEBI:74151"/>
        <dbReference type="EC" id="2.3.1.225"/>
    </reaction>
</comment>
<evidence type="ECO:0000256" key="2">
    <source>
        <dbReference type="ARBA" id="ARBA00022679"/>
    </source>
</evidence>
<accession>A0AAN9TH61</accession>
<feature type="transmembrane region" description="Helical" evidence="7">
    <location>
        <begin position="190"/>
        <end position="212"/>
    </location>
</feature>
<feature type="transmembrane region" description="Helical" evidence="7">
    <location>
        <begin position="134"/>
        <end position="157"/>
    </location>
</feature>
<keyword evidence="5 7" id="KW-0472">Membrane</keyword>
<name>A0AAN9TH61_9HEMI</name>
<comment type="subcellular location">
    <subcellularLocation>
        <location evidence="1">Membrane</location>
        <topology evidence="1">Multi-pass membrane protein</topology>
    </subcellularLocation>
</comment>
<keyword evidence="4 7" id="KW-1133">Transmembrane helix</keyword>
<dbReference type="GO" id="GO:0016020">
    <property type="term" value="C:membrane"/>
    <property type="evidence" value="ECO:0007669"/>
    <property type="project" value="UniProtKB-SubCell"/>
</dbReference>
<dbReference type="InterPro" id="IPR001594">
    <property type="entry name" value="Palmitoyltrfase_DHHC"/>
</dbReference>
<dbReference type="InterPro" id="IPR039859">
    <property type="entry name" value="PFA4/ZDH16/20/ERF2-like"/>
</dbReference>
<sequence length="279" mass="32815">MKVRKNFLPRSFSDWISFMFIALVIPLFYWFEMFVVVVEFYPDWSFWYCSHFAFGTFIMVNTVGNLLATMFVDTSIFGAHLETLKNHAYAFCNSCQLPIPPRCWHCDICNRCILKRDHHCTFAGYCIGQLNHRYFMMFLTSLFVACCYALYLNAFYILPRVDLNIFTLFQIVTPILLVLLDGLNALKYILMMLLVLNVVGLGITGTLSYFHWKLVFKGAVSFEHNRDIRRYNFGWRNNLVCVFGTRWYLTWISPFVESTVVFNGADWDLHRVLTKTKVI</sequence>
<feature type="transmembrane region" description="Helical" evidence="7">
    <location>
        <begin position="163"/>
        <end position="183"/>
    </location>
</feature>
<dbReference type="EC" id="2.3.1.225" evidence="7"/>
<keyword evidence="10" id="KW-1185">Reference proteome</keyword>
<evidence type="ECO:0000256" key="3">
    <source>
        <dbReference type="ARBA" id="ARBA00022692"/>
    </source>
</evidence>
<evidence type="ECO:0000256" key="6">
    <source>
        <dbReference type="ARBA" id="ARBA00023315"/>
    </source>
</evidence>
<dbReference type="Proteomes" id="UP001367676">
    <property type="component" value="Unassembled WGS sequence"/>
</dbReference>
<evidence type="ECO:0000256" key="7">
    <source>
        <dbReference type="RuleBase" id="RU079119"/>
    </source>
</evidence>
<feature type="transmembrane region" description="Helical" evidence="7">
    <location>
        <begin position="12"/>
        <end position="31"/>
    </location>
</feature>